<dbReference type="SMART" id="SM00248">
    <property type="entry name" value="ANK"/>
    <property type="match status" value="3"/>
</dbReference>
<name>A0A1E5XJM0_9HYPH</name>
<evidence type="ECO:0000256" key="1">
    <source>
        <dbReference type="ARBA" id="ARBA00022737"/>
    </source>
</evidence>
<dbReference type="GO" id="GO:0085020">
    <property type="term" value="P:protein K6-linked ubiquitination"/>
    <property type="evidence" value="ECO:0007669"/>
    <property type="project" value="TreeGrafter"/>
</dbReference>
<dbReference type="PROSITE" id="PS50297">
    <property type="entry name" value="ANK_REP_REGION"/>
    <property type="match status" value="1"/>
</dbReference>
<keyword evidence="2 3" id="KW-0040">ANK repeat</keyword>
<reference evidence="4 5" key="1">
    <citation type="journal article" date="2015" name="Genome Announc.">
        <title>Genome Assemblies of Three Soil-Associated Devosia species: D. insulae, D. limi, and D. soli.</title>
        <authorList>
            <person name="Hassan Y.I."/>
            <person name="Lepp D."/>
            <person name="Zhou T."/>
        </authorList>
    </citation>
    <scope>NUCLEOTIDE SEQUENCE [LARGE SCALE GENOMIC DNA]</scope>
    <source>
        <strain evidence="4 5">DS-56</strain>
    </source>
</reference>
<dbReference type="Pfam" id="PF12796">
    <property type="entry name" value="Ank_2"/>
    <property type="match status" value="1"/>
</dbReference>
<evidence type="ECO:0000256" key="2">
    <source>
        <dbReference type="ARBA" id="ARBA00023043"/>
    </source>
</evidence>
<feature type="repeat" description="ANK" evidence="3">
    <location>
        <begin position="122"/>
        <end position="154"/>
    </location>
</feature>
<dbReference type="Proteomes" id="UP000095463">
    <property type="component" value="Unassembled WGS sequence"/>
</dbReference>
<feature type="repeat" description="ANK" evidence="3">
    <location>
        <begin position="157"/>
        <end position="189"/>
    </location>
</feature>
<dbReference type="InterPro" id="IPR036770">
    <property type="entry name" value="Ankyrin_rpt-contain_sf"/>
</dbReference>
<proteinExistence type="predicted"/>
<dbReference type="AlphaFoldDB" id="A0A1E5XJM0"/>
<dbReference type="InterPro" id="IPR002110">
    <property type="entry name" value="Ankyrin_rpt"/>
</dbReference>
<evidence type="ECO:0000313" key="4">
    <source>
        <dbReference type="EMBL" id="OEO28724.1"/>
    </source>
</evidence>
<feature type="repeat" description="ANK" evidence="3">
    <location>
        <begin position="190"/>
        <end position="222"/>
    </location>
</feature>
<accession>A0A1E5XJM0</accession>
<organism evidence="4 5">
    <name type="scientific">Devosia insulae DS-56</name>
    <dbReference type="NCBI Taxonomy" id="1116389"/>
    <lineage>
        <taxon>Bacteria</taxon>
        <taxon>Pseudomonadati</taxon>
        <taxon>Pseudomonadota</taxon>
        <taxon>Alphaproteobacteria</taxon>
        <taxon>Hyphomicrobiales</taxon>
        <taxon>Devosiaceae</taxon>
        <taxon>Devosia</taxon>
    </lineage>
</organism>
<dbReference type="PANTHER" id="PTHR24171:SF8">
    <property type="entry name" value="BRCA1-ASSOCIATED RING DOMAIN PROTEIN 1"/>
    <property type="match status" value="1"/>
</dbReference>
<dbReference type="PROSITE" id="PS50088">
    <property type="entry name" value="ANK_REPEAT"/>
    <property type="match status" value="3"/>
</dbReference>
<dbReference type="SUPFAM" id="SSF48403">
    <property type="entry name" value="Ankyrin repeat"/>
    <property type="match status" value="1"/>
</dbReference>
<dbReference type="Gene3D" id="1.25.40.20">
    <property type="entry name" value="Ankyrin repeat-containing domain"/>
    <property type="match status" value="1"/>
</dbReference>
<keyword evidence="1" id="KW-0677">Repeat</keyword>
<comment type="caution">
    <text evidence="4">The sequence shown here is derived from an EMBL/GenBank/DDBJ whole genome shotgun (WGS) entry which is preliminary data.</text>
</comment>
<gene>
    <name evidence="4" type="ORF">VW23_003335</name>
</gene>
<dbReference type="PANTHER" id="PTHR24171">
    <property type="entry name" value="ANKYRIN REPEAT DOMAIN-CONTAINING PROTEIN 39-RELATED"/>
    <property type="match status" value="1"/>
</dbReference>
<dbReference type="GO" id="GO:0004842">
    <property type="term" value="F:ubiquitin-protein transferase activity"/>
    <property type="evidence" value="ECO:0007669"/>
    <property type="project" value="TreeGrafter"/>
</dbReference>
<evidence type="ECO:0000256" key="3">
    <source>
        <dbReference type="PROSITE-ProRule" id="PRU00023"/>
    </source>
</evidence>
<dbReference type="EMBL" id="LAJE02000361">
    <property type="protein sequence ID" value="OEO28724.1"/>
    <property type="molecule type" value="Genomic_DNA"/>
</dbReference>
<protein>
    <submittedName>
        <fullName evidence="4">Uncharacterized protein</fullName>
    </submittedName>
</protein>
<keyword evidence="5" id="KW-1185">Reference proteome</keyword>
<sequence length="239" mass="25116">MNPWASVTPLPPPIPHATGWLQPLGKRRYALPMSDPFVLITGNDLDGLRAELAHDPELAHARHPSGASLVAWAAYMGNVGAISAVRAHIGELDPHEAIILNDGERLEVALAGGWDANALSADGFTPLGLAAFFDNAEAFELLLPLTRDVNAAARNPQQVAAIHAATAKRNAAMVEKLLRAGANPNQQQADGFTPLHAAAMHGDAAIVGLLLLFGADPGQLTAKDRSAASYARELAPIHI</sequence>
<evidence type="ECO:0000313" key="5">
    <source>
        <dbReference type="Proteomes" id="UP000095463"/>
    </source>
</evidence>